<dbReference type="InterPro" id="IPR017375">
    <property type="entry name" value="PEX12"/>
</dbReference>
<keyword evidence="19" id="KW-1185">Reference proteome</keyword>
<keyword evidence="6" id="KW-0812">Transmembrane</keyword>
<comment type="pathway">
    <text evidence="2">Protein modification; protein ubiquitination.</text>
</comment>
<evidence type="ECO:0000256" key="10">
    <source>
        <dbReference type="ARBA" id="ARBA00022927"/>
    </source>
</evidence>
<name>A0A9P6NT31_9BASI</name>
<evidence type="ECO:0000256" key="8">
    <source>
        <dbReference type="ARBA" id="ARBA00022771"/>
    </source>
</evidence>
<evidence type="ECO:0000256" key="11">
    <source>
        <dbReference type="ARBA" id="ARBA00022989"/>
    </source>
</evidence>
<comment type="subcellular location">
    <subcellularLocation>
        <location evidence="1">Peroxisome membrane</location>
        <topology evidence="1">Multi-pass membrane protein</topology>
    </subcellularLocation>
</comment>
<feature type="region of interest" description="Disordered" evidence="16">
    <location>
        <begin position="146"/>
        <end position="169"/>
    </location>
</feature>
<keyword evidence="13" id="KW-0576">Peroxisome</keyword>
<evidence type="ECO:0000256" key="14">
    <source>
        <dbReference type="ARBA" id="ARBA00029692"/>
    </source>
</evidence>
<comment type="subunit">
    <text evidence="15">Component of the PEX2-PEX10-PEX12 retrotranslocation channel, composed of PEX2, PEX10 and PEX12.</text>
</comment>
<dbReference type="Pfam" id="PF04757">
    <property type="entry name" value="Pex2_Pex12"/>
    <property type="match status" value="1"/>
</dbReference>
<keyword evidence="7" id="KW-0479">Metal-binding</keyword>
<protein>
    <recommendedName>
        <fullName evidence="4">Peroxisome assembly protein 12</fullName>
    </recommendedName>
    <alternativeName>
        <fullName evidence="14">Peroxin-12</fullName>
    </alternativeName>
</protein>
<dbReference type="EMBL" id="MU167213">
    <property type="protein sequence ID" value="KAG0151469.1"/>
    <property type="molecule type" value="Genomic_DNA"/>
</dbReference>
<accession>A0A9P6NT31</accession>
<evidence type="ECO:0000256" key="4">
    <source>
        <dbReference type="ARBA" id="ARBA00018980"/>
    </source>
</evidence>
<evidence type="ECO:0000313" key="19">
    <source>
        <dbReference type="Proteomes" id="UP000886653"/>
    </source>
</evidence>
<keyword evidence="10" id="KW-0653">Protein transport</keyword>
<proteinExistence type="inferred from homology"/>
<sequence length="396" mass="46003">MVSQSEIPFSEDRYKPSFFELTAQDQLRDLLGPVSRYVLSVFAQSHPRYLLKIVNRHDECFALLMLLVERYYLKNWGGSFSEHFYSLKRRRRRLESHRIRLGAPHNEHGEPDRLTPSQVRWCLFGLVGIPYLRSKARDLYEGLGGESEPSLLEDSSSNPQAQTIRTSANPRNRFHQRLSDVYKAFYPYANAAYELSNLFYSIQYLFDRSLYWKFFDAWLEVDIRRLSGEDYKRMQQRIESKTKSPFRRNPASHTRPTLLKIILRLIQLGTNYSLESLKVVLPCSIFIFKFLEWWYSSSNIRRSRHFGNSNQDQGLYIKPPASLGPHSDGVLNKDGKLAPLKKGHCPICRSILVNSTAFPSGWVCCYKCAHSYVIDFGRCPVTCYPATLADLRKIIG</sequence>
<dbReference type="GO" id="GO:0006513">
    <property type="term" value="P:protein monoubiquitination"/>
    <property type="evidence" value="ECO:0007669"/>
    <property type="project" value="TreeGrafter"/>
</dbReference>
<evidence type="ECO:0000256" key="7">
    <source>
        <dbReference type="ARBA" id="ARBA00022723"/>
    </source>
</evidence>
<evidence type="ECO:0000256" key="16">
    <source>
        <dbReference type="SAM" id="MobiDB-lite"/>
    </source>
</evidence>
<dbReference type="PIRSF" id="PIRSF038074">
    <property type="entry name" value="Peroxisome_assembly_p12"/>
    <property type="match status" value="1"/>
</dbReference>
<dbReference type="GO" id="GO:1990429">
    <property type="term" value="C:peroxisomal importomer complex"/>
    <property type="evidence" value="ECO:0007669"/>
    <property type="project" value="TreeGrafter"/>
</dbReference>
<comment type="similarity">
    <text evidence="3">Belongs to the pex2/pex10/pex12 family.</text>
</comment>
<evidence type="ECO:0000256" key="3">
    <source>
        <dbReference type="ARBA" id="ARBA00008704"/>
    </source>
</evidence>
<feature type="domain" description="Pex N-terminal" evidence="17">
    <location>
        <begin position="24"/>
        <end position="297"/>
    </location>
</feature>
<keyword evidence="8" id="KW-0863">Zinc-finger</keyword>
<evidence type="ECO:0000256" key="2">
    <source>
        <dbReference type="ARBA" id="ARBA00004906"/>
    </source>
</evidence>
<comment type="caution">
    <text evidence="18">The sequence shown here is derived from an EMBL/GenBank/DDBJ whole genome shotgun (WGS) entry which is preliminary data.</text>
</comment>
<dbReference type="GO" id="GO:0016562">
    <property type="term" value="P:protein import into peroxisome matrix, receptor recycling"/>
    <property type="evidence" value="ECO:0007669"/>
    <property type="project" value="UniProtKB-ARBA"/>
</dbReference>
<evidence type="ECO:0000256" key="12">
    <source>
        <dbReference type="ARBA" id="ARBA00023136"/>
    </source>
</evidence>
<organism evidence="18 19">
    <name type="scientific">Cronartium quercuum f. sp. fusiforme G11</name>
    <dbReference type="NCBI Taxonomy" id="708437"/>
    <lineage>
        <taxon>Eukaryota</taxon>
        <taxon>Fungi</taxon>
        <taxon>Dikarya</taxon>
        <taxon>Basidiomycota</taxon>
        <taxon>Pucciniomycotina</taxon>
        <taxon>Pucciniomycetes</taxon>
        <taxon>Pucciniales</taxon>
        <taxon>Coleosporiaceae</taxon>
        <taxon>Cronartium</taxon>
    </lineage>
</organism>
<dbReference type="SUPFAM" id="SSF57850">
    <property type="entry name" value="RING/U-box"/>
    <property type="match status" value="1"/>
</dbReference>
<dbReference type="AlphaFoldDB" id="A0A9P6NT31"/>
<dbReference type="PANTHER" id="PTHR12888:SF0">
    <property type="entry name" value="PEROXISOME ASSEMBLY PROTEIN 12"/>
    <property type="match status" value="1"/>
</dbReference>
<evidence type="ECO:0000256" key="1">
    <source>
        <dbReference type="ARBA" id="ARBA00004585"/>
    </source>
</evidence>
<evidence type="ECO:0000256" key="15">
    <source>
        <dbReference type="ARBA" id="ARBA00034505"/>
    </source>
</evidence>
<reference evidence="18" key="1">
    <citation type="submission" date="2013-11" db="EMBL/GenBank/DDBJ databases">
        <title>Genome sequence of the fusiform rust pathogen reveals effectors for host alternation and coevolution with pine.</title>
        <authorList>
            <consortium name="DOE Joint Genome Institute"/>
            <person name="Smith K."/>
            <person name="Pendleton A."/>
            <person name="Kubisiak T."/>
            <person name="Anderson C."/>
            <person name="Salamov A."/>
            <person name="Aerts A."/>
            <person name="Riley R."/>
            <person name="Clum A."/>
            <person name="Lindquist E."/>
            <person name="Ence D."/>
            <person name="Campbell M."/>
            <person name="Kronenberg Z."/>
            <person name="Feau N."/>
            <person name="Dhillon B."/>
            <person name="Hamelin R."/>
            <person name="Burleigh J."/>
            <person name="Smith J."/>
            <person name="Yandell M."/>
            <person name="Nelson C."/>
            <person name="Grigoriev I."/>
            <person name="Davis J."/>
        </authorList>
    </citation>
    <scope>NUCLEOTIDE SEQUENCE</scope>
    <source>
        <strain evidence="18">G11</strain>
    </source>
</reference>
<dbReference type="InterPro" id="IPR006845">
    <property type="entry name" value="Pex_N"/>
</dbReference>
<dbReference type="Proteomes" id="UP000886653">
    <property type="component" value="Unassembled WGS sequence"/>
</dbReference>
<keyword evidence="11" id="KW-1133">Transmembrane helix</keyword>
<dbReference type="GO" id="GO:0008270">
    <property type="term" value="F:zinc ion binding"/>
    <property type="evidence" value="ECO:0007669"/>
    <property type="project" value="UniProtKB-KW"/>
</dbReference>
<gene>
    <name evidence="18" type="ORF">CROQUDRAFT_71930</name>
</gene>
<evidence type="ECO:0000256" key="9">
    <source>
        <dbReference type="ARBA" id="ARBA00022833"/>
    </source>
</evidence>
<dbReference type="OrthoDB" id="107372at2759"/>
<evidence type="ECO:0000256" key="13">
    <source>
        <dbReference type="ARBA" id="ARBA00023140"/>
    </source>
</evidence>
<dbReference type="GO" id="GO:0004842">
    <property type="term" value="F:ubiquitin-protein transferase activity"/>
    <property type="evidence" value="ECO:0007669"/>
    <property type="project" value="TreeGrafter"/>
</dbReference>
<evidence type="ECO:0000256" key="5">
    <source>
        <dbReference type="ARBA" id="ARBA00022448"/>
    </source>
</evidence>
<dbReference type="PANTHER" id="PTHR12888">
    <property type="entry name" value="PEROXISOME ASSEMBLY PROTEIN 12 PEROXIN-12"/>
    <property type="match status" value="1"/>
</dbReference>
<keyword evidence="12" id="KW-0472">Membrane</keyword>
<keyword evidence="9" id="KW-0862">Zinc</keyword>
<evidence type="ECO:0000313" key="18">
    <source>
        <dbReference type="EMBL" id="KAG0151469.1"/>
    </source>
</evidence>
<keyword evidence="5" id="KW-0813">Transport</keyword>
<feature type="compositionally biased region" description="Low complexity" evidence="16">
    <location>
        <begin position="146"/>
        <end position="157"/>
    </location>
</feature>
<dbReference type="GO" id="GO:0005778">
    <property type="term" value="C:peroxisomal membrane"/>
    <property type="evidence" value="ECO:0007669"/>
    <property type="project" value="UniProtKB-SubCell"/>
</dbReference>
<evidence type="ECO:0000259" key="17">
    <source>
        <dbReference type="Pfam" id="PF04757"/>
    </source>
</evidence>
<evidence type="ECO:0000256" key="6">
    <source>
        <dbReference type="ARBA" id="ARBA00022692"/>
    </source>
</evidence>
<feature type="compositionally biased region" description="Polar residues" evidence="16">
    <location>
        <begin position="158"/>
        <end position="169"/>
    </location>
</feature>